<dbReference type="AlphaFoldDB" id="A0A328B1B3"/>
<keyword evidence="1" id="KW-0812">Transmembrane</keyword>
<comment type="caution">
    <text evidence="3">The sequence shown here is derived from an EMBL/GenBank/DDBJ whole genome shotgun (WGS) entry which is preliminary data.</text>
</comment>
<accession>A0A328B1B3</accession>
<dbReference type="InterPro" id="IPR046586">
    <property type="entry name" value="DUF6644"/>
</dbReference>
<gene>
    <name evidence="3" type="ORF">DJ021_10765</name>
</gene>
<keyword evidence="1" id="KW-1133">Transmembrane helix</keyword>
<keyword evidence="1" id="KW-0472">Membrane</keyword>
<dbReference type="Proteomes" id="UP000249842">
    <property type="component" value="Unassembled WGS sequence"/>
</dbReference>
<name>A0A328B1B3_9CAUL</name>
<proteinExistence type="predicted"/>
<feature type="transmembrane region" description="Helical" evidence="1">
    <location>
        <begin position="139"/>
        <end position="159"/>
    </location>
</feature>
<evidence type="ECO:0000313" key="3">
    <source>
        <dbReference type="EMBL" id="RAK60251.1"/>
    </source>
</evidence>
<reference evidence="4" key="1">
    <citation type="submission" date="2018-05" db="EMBL/GenBank/DDBJ databases">
        <authorList>
            <person name="Li X."/>
        </authorList>
    </citation>
    <scope>NUCLEOTIDE SEQUENCE [LARGE SCALE GENOMIC DNA]</scope>
    <source>
        <strain evidence="4">HKS-05</strain>
    </source>
</reference>
<feature type="transmembrane region" description="Helical" evidence="1">
    <location>
        <begin position="68"/>
        <end position="88"/>
    </location>
</feature>
<evidence type="ECO:0000313" key="4">
    <source>
        <dbReference type="Proteomes" id="UP000249842"/>
    </source>
</evidence>
<protein>
    <recommendedName>
        <fullName evidence="2">DUF6644 domain-containing protein</fullName>
    </recommendedName>
</protein>
<keyword evidence="4" id="KW-1185">Reference proteome</keyword>
<feature type="transmembrane region" description="Helical" evidence="1">
    <location>
        <begin position="100"/>
        <end position="118"/>
    </location>
</feature>
<dbReference type="Pfam" id="PF20349">
    <property type="entry name" value="DUF6644"/>
    <property type="match status" value="1"/>
</dbReference>
<dbReference type="EMBL" id="QFYP01000001">
    <property type="protein sequence ID" value="RAK60251.1"/>
    <property type="molecule type" value="Genomic_DNA"/>
</dbReference>
<evidence type="ECO:0000259" key="2">
    <source>
        <dbReference type="Pfam" id="PF20349"/>
    </source>
</evidence>
<dbReference type="RefSeq" id="WP_111457544.1">
    <property type="nucleotide sequence ID" value="NZ_QFYP01000001.1"/>
</dbReference>
<feature type="transmembrane region" description="Helical" evidence="1">
    <location>
        <begin position="24"/>
        <end position="47"/>
    </location>
</feature>
<sequence length="162" mass="17858">MTLHDVSHWLGSTPLSSVIQEVTWVIPLVQSIHILAIAAVMSSVLLLDLRLAGVVGRDDPIGAFSHRYLPWIWWGVLVLLITGSTLVIGEPKRALENPTFGIKMGLLAAVLVITAVFQRPLRTDKLYWASPSRRLQVKALAWASLGLWAAIVVCGRWIAYSL</sequence>
<evidence type="ECO:0000256" key="1">
    <source>
        <dbReference type="SAM" id="Phobius"/>
    </source>
</evidence>
<feature type="domain" description="DUF6644" evidence="2">
    <location>
        <begin position="29"/>
        <end position="161"/>
    </location>
</feature>
<organism evidence="3 4">
    <name type="scientific">Phenylobacterium hankyongense</name>
    <dbReference type="NCBI Taxonomy" id="1813876"/>
    <lineage>
        <taxon>Bacteria</taxon>
        <taxon>Pseudomonadati</taxon>
        <taxon>Pseudomonadota</taxon>
        <taxon>Alphaproteobacteria</taxon>
        <taxon>Caulobacterales</taxon>
        <taxon>Caulobacteraceae</taxon>
        <taxon>Phenylobacterium</taxon>
    </lineage>
</organism>
<dbReference type="OrthoDB" id="7424236at2"/>